<dbReference type="NCBIfam" id="TIGR01214">
    <property type="entry name" value="rmlD"/>
    <property type="match status" value="1"/>
</dbReference>
<evidence type="ECO:0000259" key="4">
    <source>
        <dbReference type="Pfam" id="PF04321"/>
    </source>
</evidence>
<dbReference type="Gene3D" id="3.40.50.720">
    <property type="entry name" value="NAD(P)-binding Rossmann-like Domain"/>
    <property type="match status" value="1"/>
</dbReference>
<dbReference type="UniPathway" id="UPA00124"/>
<dbReference type="GO" id="GO:0005829">
    <property type="term" value="C:cytosol"/>
    <property type="evidence" value="ECO:0007669"/>
    <property type="project" value="TreeGrafter"/>
</dbReference>
<accession>A0A291RSM5</accession>
<dbReference type="PANTHER" id="PTHR10491:SF4">
    <property type="entry name" value="METHIONINE ADENOSYLTRANSFERASE 2 SUBUNIT BETA"/>
    <property type="match status" value="1"/>
</dbReference>
<evidence type="ECO:0000256" key="3">
    <source>
        <dbReference type="SAM" id="MobiDB-lite"/>
    </source>
</evidence>
<evidence type="ECO:0000256" key="1">
    <source>
        <dbReference type="ARBA" id="ARBA00010944"/>
    </source>
</evidence>
<gene>
    <name evidence="5" type="primary">rfbD</name>
    <name evidence="5" type="ORF">CRH09_32685</name>
</gene>
<dbReference type="InterPro" id="IPR005913">
    <property type="entry name" value="dTDP_dehydrorham_reduct"/>
</dbReference>
<dbReference type="PANTHER" id="PTHR10491">
    <property type="entry name" value="DTDP-4-DEHYDRORHAMNOSE REDUCTASE"/>
    <property type="match status" value="1"/>
</dbReference>
<comment type="function">
    <text evidence="2">Catalyzes the reduction of dTDP-6-deoxy-L-lyxo-4-hexulose to yield dTDP-L-rhamnose.</text>
</comment>
<dbReference type="AlphaFoldDB" id="A0A291RSM5"/>
<dbReference type="GO" id="GO:0019305">
    <property type="term" value="P:dTDP-rhamnose biosynthetic process"/>
    <property type="evidence" value="ECO:0007669"/>
    <property type="project" value="UniProtKB-UniPathway"/>
</dbReference>
<keyword evidence="2" id="KW-0521">NADP</keyword>
<dbReference type="CDD" id="cd05254">
    <property type="entry name" value="dTDP_HR_like_SDR_e"/>
    <property type="match status" value="1"/>
</dbReference>
<feature type="region of interest" description="Disordered" evidence="3">
    <location>
        <begin position="1"/>
        <end position="34"/>
    </location>
</feature>
<evidence type="ECO:0000313" key="6">
    <source>
        <dbReference type="Proteomes" id="UP000221961"/>
    </source>
</evidence>
<keyword evidence="2" id="KW-0560">Oxidoreductase</keyword>
<proteinExistence type="inferred from homology"/>
<feature type="compositionally biased region" description="Polar residues" evidence="3">
    <location>
        <begin position="1"/>
        <end position="12"/>
    </location>
</feature>
<sequence>MPSCPAATTQSFRAGDPHPARRLHCRPEPSGTRLANVPARTAHPLLTRRARLAGVNSAPVPAPRLIVTGAGGQLGVALSAHAPDALALTRRDLDITDADAVRALLRPGDVVINCGAYTAVDAAETDAAAAFAVNETAPARLAAACNAVGANLIHLSTDYVFDGAGTRPYEPDDPAEPTTVYGRSKLAGERAVLRESPAAHVVRTGWLYTGDQRDFVATMRRLERERDTVSVVADQIGSPTYAHDLAAGLLELAGRVVATDAVPPVLHASNSGQTTWFEFARAVFSGLGADPTRVRPCTSAEYPTPTRRPPYSVLSGRAWAAAGLTPLRHWRPALDDALRRLDR</sequence>
<dbReference type="EMBL" id="CP023778">
    <property type="protein sequence ID" value="ATL70234.1"/>
    <property type="molecule type" value="Genomic_DNA"/>
</dbReference>
<dbReference type="Gene3D" id="3.90.25.10">
    <property type="entry name" value="UDP-galactose 4-epimerase, domain 1"/>
    <property type="match status" value="1"/>
</dbReference>
<dbReference type="InterPro" id="IPR029903">
    <property type="entry name" value="RmlD-like-bd"/>
</dbReference>
<name>A0A291RSM5_9NOCA</name>
<dbReference type="Proteomes" id="UP000221961">
    <property type="component" value="Chromosome"/>
</dbReference>
<evidence type="ECO:0000256" key="2">
    <source>
        <dbReference type="RuleBase" id="RU364082"/>
    </source>
</evidence>
<dbReference type="KEGG" id="ntp:CRH09_32685"/>
<dbReference type="EC" id="1.1.1.133" evidence="2"/>
<protein>
    <recommendedName>
        <fullName evidence="2">dTDP-4-dehydrorhamnose reductase</fullName>
        <ecNumber evidence="2">1.1.1.133</ecNumber>
    </recommendedName>
</protein>
<organism evidence="5 6">
    <name type="scientific">Nocardia terpenica</name>
    <dbReference type="NCBI Taxonomy" id="455432"/>
    <lineage>
        <taxon>Bacteria</taxon>
        <taxon>Bacillati</taxon>
        <taxon>Actinomycetota</taxon>
        <taxon>Actinomycetes</taxon>
        <taxon>Mycobacteriales</taxon>
        <taxon>Nocardiaceae</taxon>
        <taxon>Nocardia</taxon>
    </lineage>
</organism>
<feature type="domain" description="RmlD-like substrate binding" evidence="4">
    <location>
        <begin position="64"/>
        <end position="341"/>
    </location>
</feature>
<dbReference type="GO" id="GO:0008831">
    <property type="term" value="F:dTDP-4-dehydrorhamnose reductase activity"/>
    <property type="evidence" value="ECO:0007669"/>
    <property type="project" value="UniProtKB-EC"/>
</dbReference>
<reference evidence="5 6" key="1">
    <citation type="submission" date="2017-10" db="EMBL/GenBank/DDBJ databases">
        <title>Comparative genomics between pathogenic Norcardia.</title>
        <authorList>
            <person name="Zeng L."/>
        </authorList>
    </citation>
    <scope>NUCLEOTIDE SEQUENCE [LARGE SCALE GENOMIC DNA]</scope>
    <source>
        <strain evidence="5 6">NC_YFY_NT001</strain>
    </source>
</reference>
<dbReference type="InterPro" id="IPR036291">
    <property type="entry name" value="NAD(P)-bd_dom_sf"/>
</dbReference>
<dbReference type="Pfam" id="PF04321">
    <property type="entry name" value="RmlD_sub_bind"/>
    <property type="match status" value="1"/>
</dbReference>
<dbReference type="SUPFAM" id="SSF51735">
    <property type="entry name" value="NAD(P)-binding Rossmann-fold domains"/>
    <property type="match status" value="1"/>
</dbReference>
<evidence type="ECO:0000313" key="5">
    <source>
        <dbReference type="EMBL" id="ATL70234.1"/>
    </source>
</evidence>
<comment type="similarity">
    <text evidence="1 2">Belongs to the dTDP-4-dehydrorhamnose reductase family.</text>
</comment>
<comment type="pathway">
    <text evidence="2">Carbohydrate biosynthesis; dTDP-L-rhamnose biosynthesis.</text>
</comment>